<protein>
    <submittedName>
        <fullName evidence="2">Uncharacterized protein</fullName>
    </submittedName>
</protein>
<gene>
    <name evidence="2" type="ORF">A3K51_01620</name>
</gene>
<evidence type="ECO:0000313" key="2">
    <source>
        <dbReference type="EMBL" id="OGB73535.1"/>
    </source>
</evidence>
<evidence type="ECO:0000313" key="3">
    <source>
        <dbReference type="Proteomes" id="UP000178085"/>
    </source>
</evidence>
<comment type="caution">
    <text evidence="2">The sequence shown here is derived from an EMBL/GenBank/DDBJ whole genome shotgun (WGS) entry which is preliminary data.</text>
</comment>
<organism evidence="2 3">
    <name type="scientific">candidate division Kazan bacterium RIFCSPLOWO2_01_FULL_45_19</name>
    <dbReference type="NCBI Taxonomy" id="1798538"/>
    <lineage>
        <taxon>Bacteria</taxon>
        <taxon>Bacteria division Kazan-3B-28</taxon>
    </lineage>
</organism>
<feature type="transmembrane region" description="Helical" evidence="1">
    <location>
        <begin position="36"/>
        <end position="61"/>
    </location>
</feature>
<dbReference type="EMBL" id="METD01000001">
    <property type="protein sequence ID" value="OGB73535.1"/>
    <property type="molecule type" value="Genomic_DNA"/>
</dbReference>
<dbReference type="Proteomes" id="UP000178085">
    <property type="component" value="Unassembled WGS sequence"/>
</dbReference>
<keyword evidence="1" id="KW-0472">Membrane</keyword>
<dbReference type="AlphaFoldDB" id="A0A1F4NQ02"/>
<sequence length="64" mass="6934">MTTMIIIYAVLLLFGAGYAAINIFHIFRFRLPNDNAYLAMSVYLLVALGVIIGSISAAIIASQL</sequence>
<name>A0A1F4NQ02_UNCK3</name>
<proteinExistence type="predicted"/>
<evidence type="ECO:0000256" key="1">
    <source>
        <dbReference type="SAM" id="Phobius"/>
    </source>
</evidence>
<reference evidence="2 3" key="1">
    <citation type="journal article" date="2016" name="Nat. Commun.">
        <title>Thousands of microbial genomes shed light on interconnected biogeochemical processes in an aquifer system.</title>
        <authorList>
            <person name="Anantharaman K."/>
            <person name="Brown C.T."/>
            <person name="Hug L.A."/>
            <person name="Sharon I."/>
            <person name="Castelle C.J."/>
            <person name="Probst A.J."/>
            <person name="Thomas B.C."/>
            <person name="Singh A."/>
            <person name="Wilkins M.J."/>
            <person name="Karaoz U."/>
            <person name="Brodie E.L."/>
            <person name="Williams K.H."/>
            <person name="Hubbard S.S."/>
            <person name="Banfield J.F."/>
        </authorList>
    </citation>
    <scope>NUCLEOTIDE SEQUENCE [LARGE SCALE GENOMIC DNA]</scope>
</reference>
<keyword evidence="1" id="KW-1133">Transmembrane helix</keyword>
<keyword evidence="1" id="KW-0812">Transmembrane</keyword>
<accession>A0A1F4NQ02</accession>
<feature type="transmembrane region" description="Helical" evidence="1">
    <location>
        <begin position="6"/>
        <end position="24"/>
    </location>
</feature>